<evidence type="ECO:0000313" key="2">
    <source>
        <dbReference type="Proteomes" id="UP000501690"/>
    </source>
</evidence>
<evidence type="ECO:0000313" key="1">
    <source>
        <dbReference type="EMBL" id="QCE09943.1"/>
    </source>
</evidence>
<dbReference type="AlphaFoldDB" id="A0A4D6N7W9"/>
<protein>
    <submittedName>
        <fullName evidence="1">Uncharacterized protein</fullName>
    </submittedName>
</protein>
<name>A0A4D6N7W9_VIGUN</name>
<sequence>MVEPRMKEGKDNENEEQMKCRVLDSMLKRKVFVVWFCCEVGLAETGDPPMVSLGKIAY</sequence>
<proteinExistence type="predicted"/>
<organism evidence="1 2">
    <name type="scientific">Vigna unguiculata</name>
    <name type="common">Cowpea</name>
    <dbReference type="NCBI Taxonomy" id="3917"/>
    <lineage>
        <taxon>Eukaryota</taxon>
        <taxon>Viridiplantae</taxon>
        <taxon>Streptophyta</taxon>
        <taxon>Embryophyta</taxon>
        <taxon>Tracheophyta</taxon>
        <taxon>Spermatophyta</taxon>
        <taxon>Magnoliopsida</taxon>
        <taxon>eudicotyledons</taxon>
        <taxon>Gunneridae</taxon>
        <taxon>Pentapetalae</taxon>
        <taxon>rosids</taxon>
        <taxon>fabids</taxon>
        <taxon>Fabales</taxon>
        <taxon>Fabaceae</taxon>
        <taxon>Papilionoideae</taxon>
        <taxon>50 kb inversion clade</taxon>
        <taxon>NPAAA clade</taxon>
        <taxon>indigoferoid/millettioid clade</taxon>
        <taxon>Phaseoleae</taxon>
        <taxon>Vigna</taxon>
    </lineage>
</organism>
<keyword evidence="2" id="KW-1185">Reference proteome</keyword>
<accession>A0A4D6N7W9</accession>
<reference evidence="1 2" key="1">
    <citation type="submission" date="2019-04" db="EMBL/GenBank/DDBJ databases">
        <title>An improved genome assembly and genetic linkage map for asparagus bean, Vigna unguiculata ssp. sesquipedialis.</title>
        <authorList>
            <person name="Xia Q."/>
            <person name="Zhang R."/>
            <person name="Dong Y."/>
        </authorList>
    </citation>
    <scope>NUCLEOTIDE SEQUENCE [LARGE SCALE GENOMIC DNA]</scope>
    <source>
        <tissue evidence="1">Leaf</tissue>
    </source>
</reference>
<dbReference type="Proteomes" id="UP000501690">
    <property type="component" value="Linkage Group LG10"/>
</dbReference>
<gene>
    <name evidence="1" type="ORF">DEO72_LG10g1166</name>
</gene>
<dbReference type="EMBL" id="CP039354">
    <property type="protein sequence ID" value="QCE09943.1"/>
    <property type="molecule type" value="Genomic_DNA"/>
</dbReference>